<keyword evidence="3" id="KW-1185">Reference proteome</keyword>
<feature type="region of interest" description="Disordered" evidence="1">
    <location>
        <begin position="365"/>
        <end position="385"/>
    </location>
</feature>
<feature type="region of interest" description="Disordered" evidence="1">
    <location>
        <begin position="439"/>
        <end position="603"/>
    </location>
</feature>
<protein>
    <recommendedName>
        <fullName evidence="4">Transformer</fullName>
    </recommendedName>
</protein>
<feature type="compositionally biased region" description="Basic and acidic residues" evidence="1">
    <location>
        <begin position="284"/>
        <end position="302"/>
    </location>
</feature>
<gene>
    <name evidence="2" type="ORF">KC01_LOCUS5437</name>
</gene>
<organism evidence="2 3">
    <name type="scientific">Knipowitschia caucasica</name>
    <name type="common">Caucasian dwarf goby</name>
    <name type="synonym">Pomatoschistus caucasicus</name>
    <dbReference type="NCBI Taxonomy" id="637954"/>
    <lineage>
        <taxon>Eukaryota</taxon>
        <taxon>Metazoa</taxon>
        <taxon>Chordata</taxon>
        <taxon>Craniata</taxon>
        <taxon>Vertebrata</taxon>
        <taxon>Euteleostomi</taxon>
        <taxon>Actinopterygii</taxon>
        <taxon>Neopterygii</taxon>
        <taxon>Teleostei</taxon>
        <taxon>Neoteleostei</taxon>
        <taxon>Acanthomorphata</taxon>
        <taxon>Gobiaria</taxon>
        <taxon>Gobiiformes</taxon>
        <taxon>Gobioidei</taxon>
        <taxon>Gobiidae</taxon>
        <taxon>Gobiinae</taxon>
        <taxon>Knipowitschia</taxon>
    </lineage>
</organism>
<feature type="compositionally biased region" description="Basic residues" evidence="1">
    <location>
        <begin position="127"/>
        <end position="141"/>
    </location>
</feature>
<feature type="compositionally biased region" description="Basic and acidic residues" evidence="1">
    <location>
        <begin position="512"/>
        <end position="526"/>
    </location>
</feature>
<evidence type="ECO:0000256" key="1">
    <source>
        <dbReference type="SAM" id="MobiDB-lite"/>
    </source>
</evidence>
<dbReference type="EMBL" id="OZ035833">
    <property type="protein sequence ID" value="CAL1573552.1"/>
    <property type="molecule type" value="Genomic_DNA"/>
</dbReference>
<feature type="compositionally biased region" description="Pro residues" evidence="1">
    <location>
        <begin position="315"/>
        <end position="334"/>
    </location>
</feature>
<accession>A0AAV2JCU9</accession>
<evidence type="ECO:0000313" key="2">
    <source>
        <dbReference type="EMBL" id="CAL1573552.1"/>
    </source>
</evidence>
<evidence type="ECO:0000313" key="3">
    <source>
        <dbReference type="Proteomes" id="UP001497482"/>
    </source>
</evidence>
<feature type="compositionally biased region" description="Basic and acidic residues" evidence="1">
    <location>
        <begin position="183"/>
        <end position="192"/>
    </location>
</feature>
<evidence type="ECO:0008006" key="4">
    <source>
        <dbReference type="Google" id="ProtNLM"/>
    </source>
</evidence>
<feature type="compositionally biased region" description="Basic and acidic residues" evidence="1">
    <location>
        <begin position="30"/>
        <end position="52"/>
    </location>
</feature>
<dbReference type="Proteomes" id="UP001497482">
    <property type="component" value="Chromosome 11"/>
</dbReference>
<feature type="compositionally biased region" description="Basic and acidic residues" evidence="1">
    <location>
        <begin position="472"/>
        <end position="481"/>
    </location>
</feature>
<reference evidence="2 3" key="1">
    <citation type="submission" date="2024-04" db="EMBL/GenBank/DDBJ databases">
        <authorList>
            <person name="Waldvogel A.-M."/>
            <person name="Schoenle A."/>
        </authorList>
    </citation>
    <scope>NUCLEOTIDE SEQUENCE [LARGE SCALE GENOMIC DNA]</scope>
</reference>
<feature type="region of interest" description="Disordered" evidence="1">
    <location>
        <begin position="1"/>
        <end position="334"/>
    </location>
</feature>
<name>A0AAV2JCU9_KNICA</name>
<feature type="compositionally biased region" description="Basic and acidic residues" evidence="1">
    <location>
        <begin position="542"/>
        <end position="563"/>
    </location>
</feature>
<feature type="compositionally biased region" description="Basic and acidic residues" evidence="1">
    <location>
        <begin position="1"/>
        <end position="20"/>
    </location>
</feature>
<proteinExistence type="predicted"/>
<feature type="compositionally biased region" description="Basic and acidic residues" evidence="1">
    <location>
        <begin position="205"/>
        <end position="248"/>
    </location>
</feature>
<dbReference type="AlphaFoldDB" id="A0AAV2JCU9"/>
<feature type="compositionally biased region" description="Basic residues" evidence="1">
    <location>
        <begin position="109"/>
        <end position="118"/>
    </location>
</feature>
<sequence length="603" mass="69713">MVRPHFDAPRIKPRPYRDDNGAGSSSDSNYRSRRDSHDFHGKPPPHWKDSRGRGRPSMTKRSPSMGEPRESRYNSWRPSNEDSYHSYPAKTEPHHQRRQSPSRSNRSPHGPHRSRSPGHRGPPFHSHPPHGHRSPSPRHFHSHPEERRPGPPPPFRGSFRGKRHPAFSHQEQRSRGPPPNYSPRERPYEPPHMKRWNGAGAFSHSFRDKSPREFHGRGPERWAEQDPRRQRGPMERQHSRSNSRERAQASHSHPPPFRPPSWKGASPHSPSRERHMPVQRKRRISEDHQHPSEHGMMHNDQKHPRRERPQLMNIPRPPGLRPFGPRPFGPRPFVPRPFGARPFVPRPFGARPFVPRPFGTRPFGTRPFVPRPFGTRPFGARPFGTRPFGARPLSLRDRSFLIKSKQMRAESLMKLKLPPAFRTRTNVSSVLALRKKRFESGSAPLRKPVQRETSRKQSPTKAESNSSQSSSDSKEQVESRRSVNPHRSSPPKDDLVVLSHWESEAGSSKDFSPSRDHNPKTDRSSGADRASTRRFNKPHFTRSFDDRNRVHQHSRPDKPEGFRRPFTAGRGRPGPPMDRFQKPAFRKTEVRISDGEPLWSLDS</sequence>